<keyword evidence="2" id="KW-0812">Transmembrane</keyword>
<dbReference type="RefSeq" id="WP_133739600.1">
    <property type="nucleotide sequence ID" value="NZ_SNYN01000001.1"/>
</dbReference>
<feature type="transmembrane region" description="Helical" evidence="2">
    <location>
        <begin position="43"/>
        <end position="63"/>
    </location>
</feature>
<evidence type="ECO:0000256" key="1">
    <source>
        <dbReference type="SAM" id="MobiDB-lite"/>
    </source>
</evidence>
<sequence>MHILLSASVWIAEAAGPGGLWLVRDWAPQPQLPSAVLPPIDQMLAWGRGVIAVIGVIGVLYCAGKMVAAKGGRADLGAEGVGGLLWTFMGIFLMLIATSVVTLLIEQAPGGGEPEIIRPVWTPPEEPPGNDEPQNV</sequence>
<organism evidence="3 4">
    <name type="scientific">Actinorugispora endophytica</name>
    <dbReference type="NCBI Taxonomy" id="1605990"/>
    <lineage>
        <taxon>Bacteria</taxon>
        <taxon>Bacillati</taxon>
        <taxon>Actinomycetota</taxon>
        <taxon>Actinomycetes</taxon>
        <taxon>Streptosporangiales</taxon>
        <taxon>Nocardiopsidaceae</taxon>
        <taxon>Actinorugispora</taxon>
    </lineage>
</organism>
<dbReference type="EMBL" id="SNYN01000001">
    <property type="protein sequence ID" value="TDQ55007.1"/>
    <property type="molecule type" value="Genomic_DNA"/>
</dbReference>
<accession>A0A4R6VDD6</accession>
<keyword evidence="2" id="KW-1133">Transmembrane helix</keyword>
<name>A0A4R6VDD6_9ACTN</name>
<evidence type="ECO:0000313" key="4">
    <source>
        <dbReference type="Proteomes" id="UP000295281"/>
    </source>
</evidence>
<keyword evidence="2" id="KW-0472">Membrane</keyword>
<comment type="caution">
    <text evidence="3">The sequence shown here is derived from an EMBL/GenBank/DDBJ whole genome shotgun (WGS) entry which is preliminary data.</text>
</comment>
<evidence type="ECO:0000256" key="2">
    <source>
        <dbReference type="SAM" id="Phobius"/>
    </source>
</evidence>
<dbReference type="AlphaFoldDB" id="A0A4R6VDD6"/>
<reference evidence="3 4" key="1">
    <citation type="submission" date="2019-03" db="EMBL/GenBank/DDBJ databases">
        <title>Genomic Encyclopedia of Type Strains, Phase IV (KMG-IV): sequencing the most valuable type-strain genomes for metagenomic binning, comparative biology and taxonomic classification.</title>
        <authorList>
            <person name="Goeker M."/>
        </authorList>
    </citation>
    <scope>NUCLEOTIDE SEQUENCE [LARGE SCALE GENOMIC DNA]</scope>
    <source>
        <strain evidence="3 4">DSM 46770</strain>
    </source>
</reference>
<protein>
    <submittedName>
        <fullName evidence="3">Uncharacterized protein</fullName>
    </submittedName>
</protein>
<feature type="transmembrane region" description="Helical" evidence="2">
    <location>
        <begin position="84"/>
        <end position="105"/>
    </location>
</feature>
<evidence type="ECO:0000313" key="3">
    <source>
        <dbReference type="EMBL" id="TDQ55007.1"/>
    </source>
</evidence>
<dbReference type="Proteomes" id="UP000295281">
    <property type="component" value="Unassembled WGS sequence"/>
</dbReference>
<dbReference type="OrthoDB" id="4478216at2"/>
<proteinExistence type="predicted"/>
<gene>
    <name evidence="3" type="ORF">EV190_101328</name>
</gene>
<feature type="region of interest" description="Disordered" evidence="1">
    <location>
        <begin position="115"/>
        <end position="136"/>
    </location>
</feature>
<keyword evidence="4" id="KW-1185">Reference proteome</keyword>